<dbReference type="EMBL" id="BAABCY010000094">
    <property type="protein sequence ID" value="GAA3583135.1"/>
    <property type="molecule type" value="Genomic_DNA"/>
</dbReference>
<organism evidence="1 2">
    <name type="scientific">Snuella lapsa</name>
    <dbReference type="NCBI Taxonomy" id="870481"/>
    <lineage>
        <taxon>Bacteria</taxon>
        <taxon>Pseudomonadati</taxon>
        <taxon>Bacteroidota</taxon>
        <taxon>Flavobacteriia</taxon>
        <taxon>Flavobacteriales</taxon>
        <taxon>Flavobacteriaceae</taxon>
        <taxon>Snuella</taxon>
    </lineage>
</organism>
<proteinExistence type="predicted"/>
<dbReference type="Proteomes" id="UP001500954">
    <property type="component" value="Unassembled WGS sequence"/>
</dbReference>
<accession>A0ABP6YG99</accession>
<comment type="caution">
    <text evidence="1">The sequence shown here is derived from an EMBL/GenBank/DDBJ whole genome shotgun (WGS) entry which is preliminary data.</text>
</comment>
<reference evidence="2" key="1">
    <citation type="journal article" date="2019" name="Int. J. Syst. Evol. Microbiol.">
        <title>The Global Catalogue of Microorganisms (GCM) 10K type strain sequencing project: providing services to taxonomists for standard genome sequencing and annotation.</title>
        <authorList>
            <consortium name="The Broad Institute Genomics Platform"/>
            <consortium name="The Broad Institute Genome Sequencing Center for Infectious Disease"/>
            <person name="Wu L."/>
            <person name="Ma J."/>
        </authorList>
    </citation>
    <scope>NUCLEOTIDE SEQUENCE [LARGE SCALE GENOMIC DNA]</scope>
    <source>
        <strain evidence="2">JCM 17111</strain>
    </source>
</reference>
<evidence type="ECO:0000313" key="1">
    <source>
        <dbReference type="EMBL" id="GAA3583135.1"/>
    </source>
</evidence>
<name>A0ABP6YG99_9FLAO</name>
<protein>
    <submittedName>
        <fullName evidence="1">Uncharacterized protein</fullName>
    </submittedName>
</protein>
<keyword evidence="2" id="KW-1185">Reference proteome</keyword>
<evidence type="ECO:0000313" key="2">
    <source>
        <dbReference type="Proteomes" id="UP001500954"/>
    </source>
</evidence>
<sequence>MPTYKAISGDEQFIKNTEAIHIKNNLIFIMFRLMGHKSINNFGAIIIFIDRSSGVIKKGSFYNACFALYVIRF</sequence>
<gene>
    <name evidence="1" type="ORF">GCM10022395_34260</name>
</gene>